<gene>
    <name evidence="2" type="ORF">K469DRAFT_748610</name>
</gene>
<dbReference type="AlphaFoldDB" id="A0A6A6E8R4"/>
<evidence type="ECO:0000313" key="3">
    <source>
        <dbReference type="Proteomes" id="UP000800200"/>
    </source>
</evidence>
<organism evidence="2 3">
    <name type="scientific">Zopfia rhizophila CBS 207.26</name>
    <dbReference type="NCBI Taxonomy" id="1314779"/>
    <lineage>
        <taxon>Eukaryota</taxon>
        <taxon>Fungi</taxon>
        <taxon>Dikarya</taxon>
        <taxon>Ascomycota</taxon>
        <taxon>Pezizomycotina</taxon>
        <taxon>Dothideomycetes</taxon>
        <taxon>Dothideomycetes incertae sedis</taxon>
        <taxon>Zopfiaceae</taxon>
        <taxon>Zopfia</taxon>
    </lineage>
</organism>
<dbReference type="EMBL" id="ML994624">
    <property type="protein sequence ID" value="KAF2188281.1"/>
    <property type="molecule type" value="Genomic_DNA"/>
</dbReference>
<keyword evidence="3" id="KW-1185">Reference proteome</keyword>
<reference evidence="2" key="1">
    <citation type="journal article" date="2020" name="Stud. Mycol.">
        <title>101 Dothideomycetes genomes: a test case for predicting lifestyles and emergence of pathogens.</title>
        <authorList>
            <person name="Haridas S."/>
            <person name="Albert R."/>
            <person name="Binder M."/>
            <person name="Bloem J."/>
            <person name="Labutti K."/>
            <person name="Salamov A."/>
            <person name="Andreopoulos B."/>
            <person name="Baker S."/>
            <person name="Barry K."/>
            <person name="Bills G."/>
            <person name="Bluhm B."/>
            <person name="Cannon C."/>
            <person name="Castanera R."/>
            <person name="Culley D."/>
            <person name="Daum C."/>
            <person name="Ezra D."/>
            <person name="Gonzalez J."/>
            <person name="Henrissat B."/>
            <person name="Kuo A."/>
            <person name="Liang C."/>
            <person name="Lipzen A."/>
            <person name="Lutzoni F."/>
            <person name="Magnuson J."/>
            <person name="Mondo S."/>
            <person name="Nolan M."/>
            <person name="Ohm R."/>
            <person name="Pangilinan J."/>
            <person name="Park H.-J."/>
            <person name="Ramirez L."/>
            <person name="Alfaro M."/>
            <person name="Sun H."/>
            <person name="Tritt A."/>
            <person name="Yoshinaga Y."/>
            <person name="Zwiers L.-H."/>
            <person name="Turgeon B."/>
            <person name="Goodwin S."/>
            <person name="Spatafora J."/>
            <person name="Crous P."/>
            <person name="Grigoriev I."/>
        </authorList>
    </citation>
    <scope>NUCLEOTIDE SEQUENCE</scope>
    <source>
        <strain evidence="2">CBS 207.26</strain>
    </source>
</reference>
<dbReference type="Proteomes" id="UP000800200">
    <property type="component" value="Unassembled WGS sequence"/>
</dbReference>
<feature type="region of interest" description="Disordered" evidence="1">
    <location>
        <begin position="15"/>
        <end position="128"/>
    </location>
</feature>
<protein>
    <submittedName>
        <fullName evidence="2">Uncharacterized protein</fullName>
    </submittedName>
</protein>
<proteinExistence type="predicted"/>
<feature type="region of interest" description="Disordered" evidence="1">
    <location>
        <begin position="505"/>
        <end position="559"/>
    </location>
</feature>
<feature type="compositionally biased region" description="Low complexity" evidence="1">
    <location>
        <begin position="41"/>
        <end position="57"/>
    </location>
</feature>
<sequence>MAIPTAKKIVPAVPLVPIGTKKHLAPRDATPPSQEKCDELSPSIEQSVEPSPSPEKSVGLSPSSETSVHLITAPDDYVEPQSSSEKHVECQPSVEKPLKLLPSPKGSARLSPPLTSSLHGGAPAFKPGRSQHQVTLMVDANDFIPGQMNHGITPPFDLIKLSDEAEKNTECTDFDVAEKIAAKNCDIVTSIKAIVDGIHYTSDNQTFTLTCDTGVLHKSSQASIGVVAKVVARKKFPNNIQLNVLTGPRLQAIDKVVTWFRDTLGTLLAVVQDVQVSIIRCGEFISGRYLVPDIDFDNFYPIRDFIYKFVQVLPKDCKITWGGSHFHNLGLRKHYHSKAHPAVLEALADQDDKGVLAYSEAIKGDTLKKIASEFVAMKGMKLDAEYTYQQAGPSSCRYSYDHARRSYSQGSSSYSMVTNPYECGHGNGAYEPAVPFEPFHIQFAEIEYVEAGHHGGANLGYVPSYPTSCELQGVPPQQYSMPQFENTGHADYNTLIYATMLPHEEPKAARPPKKGGNRNHSGKEPNHGTQPKGSKSGGKNTSPRKGKGKAKQARGQNRAWMPLGAYPDAVWPTYAESMGFSSGFAYPDNGMGFLGRNWAPAMVGAAWGGNFLPEAQPMNW</sequence>
<feature type="compositionally biased region" description="Polar residues" evidence="1">
    <location>
        <begin position="60"/>
        <end position="69"/>
    </location>
</feature>
<feature type="compositionally biased region" description="Basic residues" evidence="1">
    <location>
        <begin position="542"/>
        <end position="552"/>
    </location>
</feature>
<evidence type="ECO:0000256" key="1">
    <source>
        <dbReference type="SAM" id="MobiDB-lite"/>
    </source>
</evidence>
<feature type="compositionally biased region" description="Polar residues" evidence="1">
    <location>
        <begin position="527"/>
        <end position="541"/>
    </location>
</feature>
<dbReference type="OrthoDB" id="10672081at2759"/>
<evidence type="ECO:0000313" key="2">
    <source>
        <dbReference type="EMBL" id="KAF2188281.1"/>
    </source>
</evidence>
<accession>A0A6A6E8R4</accession>
<name>A0A6A6E8R4_9PEZI</name>